<evidence type="ECO:0008006" key="3">
    <source>
        <dbReference type="Google" id="ProtNLM"/>
    </source>
</evidence>
<gene>
    <name evidence="1" type="ORF">BG258_12000</name>
</gene>
<dbReference type="AlphaFoldDB" id="A0A1E4RBN3"/>
<dbReference type="EMBL" id="MECQ01000001">
    <property type="protein sequence ID" value="ODV57738.1"/>
    <property type="molecule type" value="Genomic_DNA"/>
</dbReference>
<evidence type="ECO:0000313" key="1">
    <source>
        <dbReference type="EMBL" id="ODV57738.1"/>
    </source>
</evidence>
<dbReference type="Proteomes" id="UP000094784">
    <property type="component" value="Unassembled WGS sequence"/>
</dbReference>
<proteinExistence type="predicted"/>
<evidence type="ECO:0000313" key="2">
    <source>
        <dbReference type="Proteomes" id="UP000094784"/>
    </source>
</evidence>
<sequence>MSIAGNAYDSDKDQSERQIAFMFKWVTAEQLRIAVKTEANPFGEITPEQYKAITKQDFETQAEA</sequence>
<organism evidence="1 2">
    <name type="scientific">Lysinibacillus fusiformis</name>
    <dbReference type="NCBI Taxonomy" id="28031"/>
    <lineage>
        <taxon>Bacteria</taxon>
        <taxon>Bacillati</taxon>
        <taxon>Bacillota</taxon>
        <taxon>Bacilli</taxon>
        <taxon>Bacillales</taxon>
        <taxon>Bacillaceae</taxon>
        <taxon>Lysinibacillus</taxon>
    </lineage>
</organism>
<accession>A0A1E4RBN3</accession>
<name>A0A1E4RBN3_9BACI</name>
<dbReference type="OrthoDB" id="1940916at2"/>
<reference evidence="1 2" key="1">
    <citation type="submission" date="2016-09" db="EMBL/GenBank/DDBJ databases">
        <title>Draft genome sequence of the soil isolate, Lysinibacillus fusiformis M5, a potential hypoxanthine producer.</title>
        <authorList>
            <person name="Gallegos-Monterrosa R."/>
            <person name="Maroti G."/>
            <person name="Balint B."/>
            <person name="Kovacs A.T."/>
        </authorList>
    </citation>
    <scope>NUCLEOTIDE SEQUENCE [LARGE SCALE GENOMIC DNA]</scope>
    <source>
        <strain evidence="1 2">M5</strain>
    </source>
</reference>
<comment type="caution">
    <text evidence="1">The sequence shown here is derived from an EMBL/GenBank/DDBJ whole genome shotgun (WGS) entry which is preliminary data.</text>
</comment>
<protein>
    <recommendedName>
        <fullName evidence="3">XkdX family protein</fullName>
    </recommendedName>
</protein>